<gene>
    <name evidence="1" type="ORF">LCGC14_2401740</name>
</gene>
<protein>
    <recommendedName>
        <fullName evidence="2">Trimeric autotransporter adhesin YadA-like head domain-containing protein</fullName>
    </recommendedName>
</protein>
<feature type="non-terminal residue" evidence="1">
    <location>
        <position position="454"/>
    </location>
</feature>
<accession>A0A0F9CHA1</accession>
<name>A0A0F9CHA1_9ZZZZ</name>
<evidence type="ECO:0008006" key="2">
    <source>
        <dbReference type="Google" id="ProtNLM"/>
    </source>
</evidence>
<evidence type="ECO:0000313" key="1">
    <source>
        <dbReference type="EMBL" id="KKL25792.1"/>
    </source>
</evidence>
<dbReference type="EMBL" id="LAZR01036081">
    <property type="protein sequence ID" value="KKL25792.1"/>
    <property type="molecule type" value="Genomic_DNA"/>
</dbReference>
<dbReference type="AlphaFoldDB" id="A0A0F9CHA1"/>
<comment type="caution">
    <text evidence="1">The sequence shown here is derived from an EMBL/GenBank/DDBJ whole genome shotgun (WGS) entry which is preliminary data.</text>
</comment>
<sequence length="454" mass="47512">MDLHPLRITENYQPLAIVLTDLTPLGAVALDGQFIVGTGAGTFNYESGNTARTSLALGSGSNVQFASLALFSASNQLRIIDTDDGQEWRIGANSDLFLIEDEVTGKIPFRIADGAENLAVVIDVNGYVGLGLAAPSMQLDMVGSLNLEATISSSTGVIHKGGISFLHDFQHPTALGGGVTGQNLFIGRNAGNFHMGGTADNTWESSRNVGIGRDTLKENTKGFSNVAIGVNALTANTEGKQNFGMGYSAVQRNTIGSSNIGIGALVLQYNINGDKNVAIGSSAGRGSVGNSHSNNTFIGYQAGRSVTTGSSNIFIGNDSGHRQTTNGNLLILDNQIRMDVTTELTNAIIHGTMDAVPANQILRVNAELQVIGRGGFGTTTPNAPLEVKGLKPGIVGGHQSGMLHVTDSDPAEFSNSVITGHNAFNGNTQLWYLGNTSSLNNDIAFINRQNAALH</sequence>
<organism evidence="1">
    <name type="scientific">marine sediment metagenome</name>
    <dbReference type="NCBI Taxonomy" id="412755"/>
    <lineage>
        <taxon>unclassified sequences</taxon>
        <taxon>metagenomes</taxon>
        <taxon>ecological metagenomes</taxon>
    </lineage>
</organism>
<reference evidence="1" key="1">
    <citation type="journal article" date="2015" name="Nature">
        <title>Complex archaea that bridge the gap between prokaryotes and eukaryotes.</title>
        <authorList>
            <person name="Spang A."/>
            <person name="Saw J.H."/>
            <person name="Jorgensen S.L."/>
            <person name="Zaremba-Niedzwiedzka K."/>
            <person name="Martijn J."/>
            <person name="Lind A.E."/>
            <person name="van Eijk R."/>
            <person name="Schleper C."/>
            <person name="Guy L."/>
            <person name="Ettema T.J."/>
        </authorList>
    </citation>
    <scope>NUCLEOTIDE SEQUENCE</scope>
</reference>
<proteinExistence type="predicted"/>